<evidence type="ECO:0000256" key="2">
    <source>
        <dbReference type="ARBA" id="ARBA00022679"/>
    </source>
</evidence>
<evidence type="ECO:0000313" key="5">
    <source>
        <dbReference type="Proteomes" id="UP001058120"/>
    </source>
</evidence>
<dbReference type="PANTHER" id="PTHR13778">
    <property type="entry name" value="GLYCOSYLTRANSFERASE 8 DOMAIN-CONTAINING PROTEIN"/>
    <property type="match status" value="1"/>
</dbReference>
<dbReference type="Pfam" id="PF01501">
    <property type="entry name" value="Glyco_transf_8"/>
    <property type="match status" value="1"/>
</dbReference>
<reference evidence="4" key="1">
    <citation type="submission" date="2020-12" db="EMBL/GenBank/DDBJ databases">
        <title>Taurinivorans muris gen. nov., sp. nov., fundamental and realized metabolic niche of a ubiquitous sulfidogenic bacterium in the murine intestine.</title>
        <authorList>
            <person name="Ye H."/>
            <person name="Hanson B.T."/>
            <person name="Loy A."/>
        </authorList>
    </citation>
    <scope>NUCLEOTIDE SEQUENCE</scope>
    <source>
        <strain evidence="4">LT0009</strain>
    </source>
</reference>
<dbReference type="Gene3D" id="3.90.550.10">
    <property type="entry name" value="Spore Coat Polysaccharide Biosynthesis Protein SpsA, Chain A"/>
    <property type="match status" value="1"/>
</dbReference>
<organism evidence="4 5">
    <name type="scientific">Taurinivorans muris</name>
    <dbReference type="NCBI Taxonomy" id="2787751"/>
    <lineage>
        <taxon>Bacteria</taxon>
        <taxon>Pseudomonadati</taxon>
        <taxon>Thermodesulfobacteriota</taxon>
        <taxon>Desulfovibrionia</taxon>
        <taxon>Desulfovibrionales</taxon>
        <taxon>Desulfovibrionaceae</taxon>
        <taxon>Taurinivorans</taxon>
    </lineage>
</organism>
<sequence length="381" mass="45434">MYHIIFNGNEKYIPYICVCMTSIVRNTDENVSYKERGRTVLCAGNADEACEEAYCFHILTDFLSEETIQKINELEKQLKEIYPVSVELHFLDDRLFLDFPRWRKNFSAYYRIMAAQFLPLNVRRAVYLDGDTLVNTDIRAFMVQDLGGKTLAAVPNFPQLKHRLKCSKGEGEYSFERHFCYFNSGVMLIDMENWRKENIQEKVMRFLNAYQVLCPDQDALNAVFKDEVKILPYRWNLMWHNTVSPEKIKKKWKEQPEAFAGEGFYDGLDSPEIIHYSVKPWDSDGFRVADDYTFFYYPNLDLWWDMAKEVPVFAEELLAIRQSGPYRKMSANNKRKKFLLQFAWYRSLLKLKRDSRPFIRKIEKPFKTVRDIFYKYKRRKG</sequence>
<dbReference type="InterPro" id="IPR050748">
    <property type="entry name" value="Glycosyltrans_8_dom-fam"/>
</dbReference>
<keyword evidence="3" id="KW-0479">Metal-binding</keyword>
<dbReference type="SUPFAM" id="SSF53448">
    <property type="entry name" value="Nucleotide-diphospho-sugar transferases"/>
    <property type="match status" value="1"/>
</dbReference>
<dbReference type="RefSeq" id="WP_334316214.1">
    <property type="nucleotide sequence ID" value="NZ_CP065938.1"/>
</dbReference>
<dbReference type="Proteomes" id="UP001058120">
    <property type="component" value="Chromosome"/>
</dbReference>
<keyword evidence="5" id="KW-1185">Reference proteome</keyword>
<dbReference type="CDD" id="cd04194">
    <property type="entry name" value="GT8_A4GalT_like"/>
    <property type="match status" value="1"/>
</dbReference>
<evidence type="ECO:0000256" key="1">
    <source>
        <dbReference type="ARBA" id="ARBA00022676"/>
    </source>
</evidence>
<dbReference type="PANTHER" id="PTHR13778:SF47">
    <property type="entry name" value="LIPOPOLYSACCHARIDE 1,3-GALACTOSYLTRANSFERASE"/>
    <property type="match status" value="1"/>
</dbReference>
<evidence type="ECO:0000313" key="4">
    <source>
        <dbReference type="EMBL" id="UWX06604.1"/>
    </source>
</evidence>
<keyword evidence="2" id="KW-0808">Transferase</keyword>
<name>A0ABY5Y328_9BACT</name>
<dbReference type="InterPro" id="IPR029044">
    <property type="entry name" value="Nucleotide-diphossugar_trans"/>
</dbReference>
<keyword evidence="1" id="KW-0328">Glycosyltransferase</keyword>
<accession>A0ABY5Y328</accession>
<dbReference type="InterPro" id="IPR002495">
    <property type="entry name" value="Glyco_trans_8"/>
</dbReference>
<proteinExistence type="predicted"/>
<protein>
    <submittedName>
        <fullName evidence="4">Glycosyltransferase family 8 protein</fullName>
    </submittedName>
</protein>
<dbReference type="EMBL" id="CP065938">
    <property type="protein sequence ID" value="UWX06604.1"/>
    <property type="molecule type" value="Genomic_DNA"/>
</dbReference>
<gene>
    <name evidence="4" type="ORF">JBF11_04675</name>
</gene>
<evidence type="ECO:0000256" key="3">
    <source>
        <dbReference type="ARBA" id="ARBA00022723"/>
    </source>
</evidence>